<accession>A0A0F9BXZ5</accession>
<dbReference type="EMBL" id="LAZR01035711">
    <property type="protein sequence ID" value="KKL26780.1"/>
    <property type="molecule type" value="Genomic_DNA"/>
</dbReference>
<dbReference type="Pfam" id="PF04404">
    <property type="entry name" value="ERF"/>
    <property type="match status" value="1"/>
</dbReference>
<protein>
    <recommendedName>
        <fullName evidence="3">Erf family protein</fullName>
    </recommendedName>
</protein>
<dbReference type="AlphaFoldDB" id="A0A0F9BXZ5"/>
<evidence type="ECO:0000313" key="2">
    <source>
        <dbReference type="EMBL" id="KKL26780.1"/>
    </source>
</evidence>
<evidence type="ECO:0000256" key="1">
    <source>
        <dbReference type="SAM" id="MobiDB-lite"/>
    </source>
</evidence>
<proteinExistence type="predicted"/>
<evidence type="ECO:0008006" key="3">
    <source>
        <dbReference type="Google" id="ProtNLM"/>
    </source>
</evidence>
<comment type="caution">
    <text evidence="2">The sequence shown here is derived from an EMBL/GenBank/DDBJ whole genome shotgun (WGS) entry which is preliminary data.</text>
</comment>
<dbReference type="InterPro" id="IPR007499">
    <property type="entry name" value="ERF_bacteria_virus"/>
</dbReference>
<name>A0A0F9BXZ5_9ZZZZ</name>
<gene>
    <name evidence="2" type="ORF">LCGC14_2391840</name>
</gene>
<organism evidence="2">
    <name type="scientific">marine sediment metagenome</name>
    <dbReference type="NCBI Taxonomy" id="412755"/>
    <lineage>
        <taxon>unclassified sequences</taxon>
        <taxon>metagenomes</taxon>
        <taxon>ecological metagenomes</taxon>
    </lineage>
</organism>
<reference evidence="2" key="1">
    <citation type="journal article" date="2015" name="Nature">
        <title>Complex archaea that bridge the gap between prokaryotes and eukaryotes.</title>
        <authorList>
            <person name="Spang A."/>
            <person name="Saw J.H."/>
            <person name="Jorgensen S.L."/>
            <person name="Zaremba-Niedzwiedzka K."/>
            <person name="Martijn J."/>
            <person name="Lind A.E."/>
            <person name="van Eijk R."/>
            <person name="Schleper C."/>
            <person name="Guy L."/>
            <person name="Ettema T.J."/>
        </authorList>
    </citation>
    <scope>NUCLEOTIDE SEQUENCE</scope>
</reference>
<feature type="region of interest" description="Disordered" evidence="1">
    <location>
        <begin position="122"/>
        <end position="145"/>
    </location>
</feature>
<sequence>MKNLHEKLQHIQASLKAPKGQRNKFGNYNYRSLEDIIEAAKPLLAELGAYILLSDQIVQIGERYYVQARAVLSDGVNEIVVTAYAREPLSRKGMDESQITGAASSYARKYAMNGLLAIDDTRDADATNKHEEKEDKKSTSTKVTPQGKAKEIIEQAFFSFTTEHKDECLEHFVYSKEKFTEAIIKHFKALPTRKDSIKKILETIKPEEVMVDAPQPKESKNEV</sequence>
<feature type="compositionally biased region" description="Basic and acidic residues" evidence="1">
    <location>
        <begin position="122"/>
        <end position="138"/>
    </location>
</feature>